<protein>
    <submittedName>
        <fullName evidence="1">Uncharacterized protein</fullName>
    </submittedName>
</protein>
<proteinExistence type="predicted"/>
<comment type="caution">
    <text evidence="1">The sequence shown here is derived from an EMBL/GenBank/DDBJ whole genome shotgun (WGS) entry which is preliminary data.</text>
</comment>
<sequence length="67" mass="8080">MSIDWYFIRRETASTELKVIRMTIHNLPLDFLSCMSYLMLQYIQQTENYLDKDINHGPNNCMQQCFL</sequence>
<evidence type="ECO:0000313" key="2">
    <source>
        <dbReference type="Proteomes" id="UP000311919"/>
    </source>
</evidence>
<organism evidence="1 2">
    <name type="scientific">Schistosoma japonicum</name>
    <name type="common">Blood fluke</name>
    <dbReference type="NCBI Taxonomy" id="6182"/>
    <lineage>
        <taxon>Eukaryota</taxon>
        <taxon>Metazoa</taxon>
        <taxon>Spiralia</taxon>
        <taxon>Lophotrochozoa</taxon>
        <taxon>Platyhelminthes</taxon>
        <taxon>Trematoda</taxon>
        <taxon>Digenea</taxon>
        <taxon>Strigeidida</taxon>
        <taxon>Schistosomatoidea</taxon>
        <taxon>Schistosomatidae</taxon>
        <taxon>Schistosoma</taxon>
    </lineage>
</organism>
<evidence type="ECO:0000313" key="1">
    <source>
        <dbReference type="EMBL" id="TNN21165.1"/>
    </source>
</evidence>
<reference evidence="1 2" key="1">
    <citation type="submission" date="2019-03" db="EMBL/GenBank/DDBJ databases">
        <title>An improved genome assembly of the fluke Schistosoma japonicum.</title>
        <authorList>
            <person name="Hu W."/>
            <person name="Luo F."/>
            <person name="Yin M."/>
            <person name="Mo X."/>
            <person name="Sun C."/>
            <person name="Wu Q."/>
            <person name="Zhu B."/>
            <person name="Xiang M."/>
            <person name="Wang J."/>
            <person name="Wang Y."/>
            <person name="Zhang T."/>
            <person name="Xu B."/>
            <person name="Zheng H."/>
            <person name="Feng Z."/>
        </authorList>
    </citation>
    <scope>NUCLEOTIDE SEQUENCE [LARGE SCALE GENOMIC DNA]</scope>
    <source>
        <strain evidence="1">HuSjv2</strain>
        <tissue evidence="1">Worms</tissue>
    </source>
</reference>
<keyword evidence="2" id="KW-1185">Reference proteome</keyword>
<accession>A0A4Z2DXA3</accession>
<dbReference type="AlphaFoldDB" id="A0A4Z2DXA3"/>
<dbReference type="EMBL" id="SKCS01000009">
    <property type="protein sequence ID" value="TNN21165.1"/>
    <property type="molecule type" value="Genomic_DNA"/>
</dbReference>
<dbReference type="Proteomes" id="UP000311919">
    <property type="component" value="Unassembled WGS sequence"/>
</dbReference>
<gene>
    <name evidence="1" type="ORF">EWB00_010923</name>
</gene>
<name>A0A4Z2DXA3_SCHJA</name>